<reference evidence="3" key="1">
    <citation type="journal article" date="2014" name="Proc. Natl. Acad. Sci. U.S.A.">
        <title>Extensive sampling of basidiomycete genomes demonstrates inadequacy of the white-rot/brown-rot paradigm for wood decay fungi.</title>
        <authorList>
            <person name="Riley R."/>
            <person name="Salamov A.A."/>
            <person name="Brown D.W."/>
            <person name="Nagy L.G."/>
            <person name="Floudas D."/>
            <person name="Held B.W."/>
            <person name="Levasseur A."/>
            <person name="Lombard V."/>
            <person name="Morin E."/>
            <person name="Otillar R."/>
            <person name="Lindquist E.A."/>
            <person name="Sun H."/>
            <person name="LaButti K.M."/>
            <person name="Schmutz J."/>
            <person name="Jabbour D."/>
            <person name="Luo H."/>
            <person name="Baker S.E."/>
            <person name="Pisabarro A.G."/>
            <person name="Walton J.D."/>
            <person name="Blanchette R.A."/>
            <person name="Henrissat B."/>
            <person name="Martin F."/>
            <person name="Cullen D."/>
            <person name="Hibbett D.S."/>
            <person name="Grigoriev I.V."/>
        </authorList>
    </citation>
    <scope>NUCLEOTIDE SEQUENCE [LARGE SCALE GENOMIC DNA]</scope>
    <source>
        <strain evidence="3">MUCL 33604</strain>
    </source>
</reference>
<dbReference type="InterPro" id="IPR029058">
    <property type="entry name" value="AB_hydrolase_fold"/>
</dbReference>
<organism evidence="2 3">
    <name type="scientific">Jaapia argillacea MUCL 33604</name>
    <dbReference type="NCBI Taxonomy" id="933084"/>
    <lineage>
        <taxon>Eukaryota</taxon>
        <taxon>Fungi</taxon>
        <taxon>Dikarya</taxon>
        <taxon>Basidiomycota</taxon>
        <taxon>Agaricomycotina</taxon>
        <taxon>Agaricomycetes</taxon>
        <taxon>Agaricomycetidae</taxon>
        <taxon>Jaapiales</taxon>
        <taxon>Jaapiaceae</taxon>
        <taxon>Jaapia</taxon>
    </lineage>
</organism>
<dbReference type="Gene3D" id="3.40.50.1820">
    <property type="entry name" value="alpha/beta hydrolase"/>
    <property type="match status" value="1"/>
</dbReference>
<dbReference type="EMBL" id="KL197717">
    <property type="protein sequence ID" value="KDQ58664.1"/>
    <property type="molecule type" value="Genomic_DNA"/>
</dbReference>
<dbReference type="Pfam" id="PF12697">
    <property type="entry name" value="Abhydrolase_6"/>
    <property type="match status" value="1"/>
</dbReference>
<dbReference type="InParanoid" id="A0A067PVB5"/>
<protein>
    <recommendedName>
        <fullName evidence="1">AB hydrolase-1 domain-containing protein</fullName>
    </recommendedName>
</protein>
<dbReference type="OrthoDB" id="94039at2759"/>
<dbReference type="Proteomes" id="UP000027265">
    <property type="component" value="Unassembled WGS sequence"/>
</dbReference>
<sequence>MSSLSADTFTFDPRPNYPLRTVAKRYRFTGFDASQDPNAVTLIFAHATGYHKECWEPTLQHLAHNGRLKIREAWSIDCPNHGDAAILNEKELLWGYDQYFGWVSDYGFILHCFLTGYGTGVDVDFSKHRLVGIGHSMGAISILTTPTFQPKVKYQALILVDPMLMAAPFEHDMGNFLSKGAQVRRDIWPSKAHAHQAFASRPAFKSWDPEVLRLYVEYGLRPLPTAQYPDKIEGVTLTCTKKQEVACYEDFNGRKIAYRYLKHACLVQPVHIIYGAINDYLKKEVHQDVIDVAADGRLASVQRVAGAGHLVVQMAPKGLADAIALALTRKEPLSKL</sequence>
<dbReference type="STRING" id="933084.A0A067PVB5"/>
<evidence type="ECO:0000313" key="3">
    <source>
        <dbReference type="Proteomes" id="UP000027265"/>
    </source>
</evidence>
<gene>
    <name evidence="2" type="ORF">JAAARDRAFT_34499</name>
</gene>
<name>A0A067PVB5_9AGAM</name>
<dbReference type="SUPFAM" id="SSF53474">
    <property type="entry name" value="alpha/beta-Hydrolases"/>
    <property type="match status" value="1"/>
</dbReference>
<keyword evidence="3" id="KW-1185">Reference proteome</keyword>
<evidence type="ECO:0000313" key="2">
    <source>
        <dbReference type="EMBL" id="KDQ58664.1"/>
    </source>
</evidence>
<evidence type="ECO:0000259" key="1">
    <source>
        <dbReference type="Pfam" id="PF12697"/>
    </source>
</evidence>
<dbReference type="HOGENOM" id="CLU_032490_0_0_1"/>
<dbReference type="AlphaFoldDB" id="A0A067PVB5"/>
<accession>A0A067PVB5</accession>
<dbReference type="InterPro" id="IPR000073">
    <property type="entry name" value="AB_hydrolase_1"/>
</dbReference>
<feature type="domain" description="AB hydrolase-1" evidence="1">
    <location>
        <begin position="42"/>
        <end position="322"/>
    </location>
</feature>
<proteinExistence type="predicted"/>